<dbReference type="Proteomes" id="UP000076407">
    <property type="component" value="Unassembled WGS sequence"/>
</dbReference>
<name>A0A182XK51_ANOQN</name>
<feature type="compositionally biased region" description="Polar residues" evidence="4">
    <location>
        <begin position="487"/>
        <end position="498"/>
    </location>
</feature>
<evidence type="ECO:0000256" key="2">
    <source>
        <dbReference type="ARBA" id="ARBA00022771"/>
    </source>
</evidence>
<dbReference type="VEuPathDB" id="VectorBase:AQUA010237"/>
<sequence length="663" mass="76308">MMKKDTIYWRCIQFRAFRCPARHRQNRATGLLELVHSEHNHEQIQTRRKRGTLKELMRQRIMNPAVKNVSFIRSKRGAIQLHVNGYFYTKDKTRNNITFWSCTQARVYWSDHSGKQKVEYLVTPRGGLQLSIDNFRFARDRVLQNVVTYRCVHYKPLGCMARVKTYEAEKKLQILQNKHNHPAYMDRRRNGALRSLLNARKQTRQQTSIPKKVSKVLPKTTTTRGKRELEQANDPYGYNSRGNLMYQNYSFSKASSNGMANIIYWRCTEYRKQKCRSTLKTMGKQLYIIDAKHNHVPKKYGHIMSATLPIFNCLPEDDLALEVDVSNELTRKLPDVTLFKTNRAKAEKKKADSSAPASSLLLQQQQQPPASIALSDGSGKKSKKNASTVQVVKPNVDTVKMINNVRPNPDHIVKQLSNGHTLMKLVKTRVRGFCVSCIRKMHDPEYKKKLEKIITYCSACPASEWASKRQRQLQLTVDIKSAQNRTNIRKSTNLPQGATTTTKPKESTTPTKTPSISDLGYELVPVPGFKFPLQQRSDVECLENAIQNNKDIRKKYIAFLAQRKPKHMGIHKFISTVFSDEALNAYNLHGSNTSGRAKIPMKTYSVFYDCFIEAFESSGLNERELQSQLTAAIKHSRNRMRQRTFRARKSLVKNEKTPGDKSE</sequence>
<organism evidence="7 8">
    <name type="scientific">Anopheles quadriannulatus</name>
    <name type="common">Mosquito</name>
    <dbReference type="NCBI Taxonomy" id="34691"/>
    <lineage>
        <taxon>Eukaryota</taxon>
        <taxon>Metazoa</taxon>
        <taxon>Ecdysozoa</taxon>
        <taxon>Arthropoda</taxon>
        <taxon>Hexapoda</taxon>
        <taxon>Insecta</taxon>
        <taxon>Pterygota</taxon>
        <taxon>Neoptera</taxon>
        <taxon>Endopterygota</taxon>
        <taxon>Diptera</taxon>
        <taxon>Nematocera</taxon>
        <taxon>Culicoidea</taxon>
        <taxon>Culicidae</taxon>
        <taxon>Anophelinae</taxon>
        <taxon>Anopheles</taxon>
    </lineage>
</organism>
<feature type="domain" description="FLYWCH-type" evidence="5">
    <location>
        <begin position="120"/>
        <end position="181"/>
    </location>
</feature>
<evidence type="ECO:0008006" key="9">
    <source>
        <dbReference type="Google" id="ProtNLM"/>
    </source>
</evidence>
<keyword evidence="2" id="KW-0863">Zinc-finger</keyword>
<accession>A0A182XK51</accession>
<feature type="domain" description="FLYWCH-type" evidence="5">
    <location>
        <begin position="71"/>
        <end position="106"/>
    </location>
</feature>
<evidence type="ECO:0000313" key="7">
    <source>
        <dbReference type="EnsemblMetazoa" id="AQUA010237-PA"/>
    </source>
</evidence>
<keyword evidence="8" id="KW-1185">Reference proteome</keyword>
<protein>
    <recommendedName>
        <fullName evidence="9">FLYWCH-type domain-containing protein</fullName>
    </recommendedName>
</protein>
<evidence type="ECO:0000256" key="4">
    <source>
        <dbReference type="SAM" id="MobiDB-lite"/>
    </source>
</evidence>
<evidence type="ECO:0000259" key="6">
    <source>
        <dbReference type="Pfam" id="PF16064"/>
    </source>
</evidence>
<dbReference type="EnsemblMetazoa" id="AQUA010237-RA">
    <property type="protein sequence ID" value="AQUA010237-PA"/>
    <property type="gene ID" value="AQUA010237"/>
</dbReference>
<feature type="domain" description="DUF4806" evidence="6">
    <location>
        <begin position="526"/>
        <end position="614"/>
    </location>
</feature>
<evidence type="ECO:0000256" key="3">
    <source>
        <dbReference type="ARBA" id="ARBA00022833"/>
    </source>
</evidence>
<evidence type="ECO:0000259" key="5">
    <source>
        <dbReference type="Pfam" id="PF04500"/>
    </source>
</evidence>
<keyword evidence="3" id="KW-0862">Zinc</keyword>
<dbReference type="Pfam" id="PF16064">
    <property type="entry name" value="DUF4806"/>
    <property type="match status" value="1"/>
</dbReference>
<feature type="region of interest" description="Disordered" evidence="4">
    <location>
        <begin position="487"/>
        <end position="515"/>
    </location>
</feature>
<feature type="domain" description="FLYWCH-type" evidence="5">
    <location>
        <begin position="241"/>
        <end position="295"/>
    </location>
</feature>
<dbReference type="InterPro" id="IPR032071">
    <property type="entry name" value="DUF4806"/>
</dbReference>
<keyword evidence="1" id="KW-0479">Metal-binding</keyword>
<proteinExistence type="predicted"/>
<dbReference type="GO" id="GO:0008270">
    <property type="term" value="F:zinc ion binding"/>
    <property type="evidence" value="ECO:0007669"/>
    <property type="project" value="UniProtKB-KW"/>
</dbReference>
<dbReference type="AlphaFoldDB" id="A0A182XK51"/>
<feature type="compositionally biased region" description="Low complexity" evidence="4">
    <location>
        <begin position="353"/>
        <end position="371"/>
    </location>
</feature>
<dbReference type="InterPro" id="IPR007588">
    <property type="entry name" value="Znf_FLYWCH"/>
</dbReference>
<evidence type="ECO:0000256" key="1">
    <source>
        <dbReference type="ARBA" id="ARBA00022723"/>
    </source>
</evidence>
<dbReference type="Gene3D" id="2.20.25.240">
    <property type="match status" value="4"/>
</dbReference>
<evidence type="ECO:0000313" key="8">
    <source>
        <dbReference type="Proteomes" id="UP000076407"/>
    </source>
</evidence>
<feature type="region of interest" description="Disordered" evidence="4">
    <location>
        <begin position="347"/>
        <end position="388"/>
    </location>
</feature>
<feature type="compositionally biased region" description="Low complexity" evidence="4">
    <location>
        <begin position="499"/>
        <end position="515"/>
    </location>
</feature>
<reference evidence="7" key="1">
    <citation type="submission" date="2020-05" db="UniProtKB">
        <authorList>
            <consortium name="EnsemblMetazoa"/>
        </authorList>
    </citation>
    <scope>IDENTIFICATION</scope>
    <source>
        <strain evidence="7">SANGQUA</strain>
    </source>
</reference>
<dbReference type="Pfam" id="PF04500">
    <property type="entry name" value="FLYWCH"/>
    <property type="match status" value="3"/>
</dbReference>